<dbReference type="Proteomes" id="UP001629367">
    <property type="component" value="Unassembled WGS sequence"/>
</dbReference>
<name>A0ABW9DAS3_9BURK</name>
<sequence>MTRRSATSFQYKHPSTHAEIVEAAKRTHAKRIAELNAASKMIIAIEPDLAALTAQGIYYSISDHSMYLVDWSTSTSGTTKKALRINCSLWGEYGDRMVSAFLARGWIVEEAKADGRMSKVLLRRPKTRVRISLECSEEFAKQLSHEPASEAQ</sequence>
<dbReference type="EMBL" id="JAQQBZ010000014">
    <property type="protein sequence ID" value="MFM0595354.1"/>
    <property type="molecule type" value="Genomic_DNA"/>
</dbReference>
<evidence type="ECO:0000313" key="1">
    <source>
        <dbReference type="EMBL" id="MFM0595354.1"/>
    </source>
</evidence>
<keyword evidence="2" id="KW-1185">Reference proteome</keyword>
<dbReference type="RefSeq" id="WP_408214748.1">
    <property type="nucleotide sequence ID" value="NZ_JAQQBZ010000014.1"/>
</dbReference>
<comment type="caution">
    <text evidence="1">The sequence shown here is derived from an EMBL/GenBank/DDBJ whole genome shotgun (WGS) entry which is preliminary data.</text>
</comment>
<protein>
    <submittedName>
        <fullName evidence="1">ACP synthase</fullName>
    </submittedName>
</protein>
<gene>
    <name evidence="1" type="ORF">PQQ68_20225</name>
</gene>
<reference evidence="1 2" key="1">
    <citation type="journal article" date="2024" name="Chem. Sci.">
        <title>Discovery of megapolipeptins by genome mining of a Burkholderiales bacteria collection.</title>
        <authorList>
            <person name="Paulo B.S."/>
            <person name="Recchia M.J.J."/>
            <person name="Lee S."/>
            <person name="Fergusson C.H."/>
            <person name="Romanowski S.B."/>
            <person name="Hernandez A."/>
            <person name="Krull N."/>
            <person name="Liu D.Y."/>
            <person name="Cavanagh H."/>
            <person name="Bos A."/>
            <person name="Gray C.A."/>
            <person name="Murphy B.T."/>
            <person name="Linington R.G."/>
            <person name="Eustaquio A.S."/>
        </authorList>
    </citation>
    <scope>NUCLEOTIDE SEQUENCE [LARGE SCALE GENOMIC DNA]</scope>
    <source>
        <strain evidence="1 2">RL17-335-BIF-A</strain>
    </source>
</reference>
<proteinExistence type="predicted"/>
<accession>A0ABW9DAS3</accession>
<organism evidence="1 2">
    <name type="scientific">Paraburkholderia dilworthii</name>
    <dbReference type="NCBI Taxonomy" id="948106"/>
    <lineage>
        <taxon>Bacteria</taxon>
        <taxon>Pseudomonadati</taxon>
        <taxon>Pseudomonadota</taxon>
        <taxon>Betaproteobacteria</taxon>
        <taxon>Burkholderiales</taxon>
        <taxon>Burkholderiaceae</taxon>
        <taxon>Paraburkholderia</taxon>
    </lineage>
</organism>
<evidence type="ECO:0000313" key="2">
    <source>
        <dbReference type="Proteomes" id="UP001629367"/>
    </source>
</evidence>